<dbReference type="InterPro" id="IPR027417">
    <property type="entry name" value="P-loop_NTPase"/>
</dbReference>
<dbReference type="GO" id="GO:0008233">
    <property type="term" value="F:peptidase activity"/>
    <property type="evidence" value="ECO:0007669"/>
    <property type="project" value="UniProtKB-KW"/>
</dbReference>
<dbReference type="RefSeq" id="XP_003000479.1">
    <property type="nucleotide sequence ID" value="XM_003000433.1"/>
</dbReference>
<evidence type="ECO:0000256" key="3">
    <source>
        <dbReference type="ARBA" id="ARBA00022840"/>
    </source>
</evidence>
<gene>
    <name evidence="6" type="ORF">VDBG_08974</name>
</gene>
<keyword evidence="7" id="KW-1185">Reference proteome</keyword>
<evidence type="ECO:0000313" key="6">
    <source>
        <dbReference type="EMBL" id="EEY22864.1"/>
    </source>
</evidence>
<proteinExistence type="inferred from homology"/>
<dbReference type="eggNOG" id="KOG0743">
    <property type="taxonomic scope" value="Eukaryota"/>
</dbReference>
<keyword evidence="4" id="KW-0732">Signal</keyword>
<evidence type="ECO:0000256" key="4">
    <source>
        <dbReference type="SAM" id="SignalP"/>
    </source>
</evidence>
<organism evidence="7">
    <name type="scientific">Verticillium alfalfae (strain VaMs.102 / ATCC MYA-4576 / FGSC 10136)</name>
    <name type="common">Verticillium wilt of alfalfa</name>
    <name type="synonym">Verticillium albo-atrum</name>
    <dbReference type="NCBI Taxonomy" id="526221"/>
    <lineage>
        <taxon>Eukaryota</taxon>
        <taxon>Fungi</taxon>
        <taxon>Dikarya</taxon>
        <taxon>Ascomycota</taxon>
        <taxon>Pezizomycotina</taxon>
        <taxon>Sordariomycetes</taxon>
        <taxon>Hypocreomycetidae</taxon>
        <taxon>Glomerellales</taxon>
        <taxon>Plectosphaerellaceae</taxon>
        <taxon>Verticillium</taxon>
    </lineage>
</organism>
<dbReference type="SMART" id="SM00382">
    <property type="entry name" value="AAA"/>
    <property type="match status" value="1"/>
</dbReference>
<reference evidence="7" key="1">
    <citation type="journal article" date="2011" name="PLoS Pathog.">
        <title>Comparative genomics yields insights into niche adaptation of plant vascular wilt pathogens.</title>
        <authorList>
            <person name="Klosterman S.J."/>
            <person name="Subbarao K.V."/>
            <person name="Kang S."/>
            <person name="Veronese P."/>
            <person name="Gold S.E."/>
            <person name="Thomma B.P.H.J."/>
            <person name="Chen Z."/>
            <person name="Henrissat B."/>
            <person name="Lee Y.-H."/>
            <person name="Park J."/>
            <person name="Garcia-Pedrajas M.D."/>
            <person name="Barbara D.J."/>
            <person name="Anchieta A."/>
            <person name="de Jonge R."/>
            <person name="Santhanam P."/>
            <person name="Maruthachalam K."/>
            <person name="Atallah Z."/>
            <person name="Amyotte S.G."/>
            <person name="Paz Z."/>
            <person name="Inderbitzin P."/>
            <person name="Hayes R.J."/>
            <person name="Heiman D.I."/>
            <person name="Young S."/>
            <person name="Zeng Q."/>
            <person name="Engels R."/>
            <person name="Galagan J."/>
            <person name="Cuomo C.A."/>
            <person name="Dobinson K.F."/>
            <person name="Ma L.-J."/>
        </authorList>
    </citation>
    <scope>NUCLEOTIDE SEQUENCE [LARGE SCALE GENOMIC DNA]</scope>
    <source>
        <strain evidence="7">VaMs.102 / ATCC MYA-4576 / FGSC 10136</strain>
    </source>
</reference>
<dbReference type="InterPro" id="IPR003959">
    <property type="entry name" value="ATPase_AAA_core"/>
</dbReference>
<feature type="domain" description="AAA+ ATPase" evidence="5">
    <location>
        <begin position="153"/>
        <end position="286"/>
    </location>
</feature>
<dbReference type="Gene3D" id="3.40.50.300">
    <property type="entry name" value="P-loop containing nucleotide triphosphate hydrolases"/>
    <property type="match status" value="1"/>
</dbReference>
<dbReference type="InterPro" id="IPR050747">
    <property type="entry name" value="Mitochondrial_chaperone_BCS1"/>
</dbReference>
<dbReference type="Pfam" id="PF25426">
    <property type="entry name" value="AAA_lid_BCS1"/>
    <property type="match status" value="1"/>
</dbReference>
<dbReference type="OrthoDB" id="10251412at2759"/>
<sequence>MFNLTVLSAWIGNATAVALQPPTNITLYESLPDANRYIVSIANAISLGLWAAYMTASSALRSSAGSDFYFLLPDHLKRPYFRFSYSAFPLVSWRLFSLLRPSGDGISWHERKPRPVQSLDSLFIDDKDELVADCLRFFEPSSQARRTGRGKLPYMGMLLYGRPGTGKSSFALAVAQHLGVPIYRPGSLSTYDDQTFRSLMSAIQQKCVILLEDIDTADVTRSRNEANKSGSKVDKACLGTILEELDSLNVEGGAMVMMTTNHMEKLDPALIRAGRVHRRVEFQLASRETAAALFRNEFKDEMAEHDLDQAAKKFAAQIPDRRFSPAQIDEFLHGKEKDLEGALEGVSGWVKSTEAADLQDSVVGSPSESDGP</sequence>
<dbReference type="HOGENOM" id="CLU_010189_7_2_1"/>
<keyword evidence="3" id="KW-0067">ATP-binding</keyword>
<protein>
    <submittedName>
        <fullName evidence="6">26S protease regulatory subunit 4</fullName>
    </submittedName>
</protein>
<keyword evidence="6" id="KW-0645">Protease</keyword>
<feature type="signal peptide" evidence="4">
    <location>
        <begin position="1"/>
        <end position="16"/>
    </location>
</feature>
<keyword evidence="6" id="KW-0378">Hydrolase</keyword>
<evidence type="ECO:0000259" key="5">
    <source>
        <dbReference type="SMART" id="SM00382"/>
    </source>
</evidence>
<evidence type="ECO:0000256" key="1">
    <source>
        <dbReference type="ARBA" id="ARBA00007448"/>
    </source>
</evidence>
<dbReference type="PANTHER" id="PTHR23070">
    <property type="entry name" value="BCS1 AAA-TYPE ATPASE"/>
    <property type="match status" value="1"/>
</dbReference>
<evidence type="ECO:0000313" key="7">
    <source>
        <dbReference type="Proteomes" id="UP000008698"/>
    </source>
</evidence>
<dbReference type="GeneID" id="9528193"/>
<accession>C9SVP9</accession>
<dbReference type="Pfam" id="PF00004">
    <property type="entry name" value="AAA"/>
    <property type="match status" value="1"/>
</dbReference>
<dbReference type="OMA" id="ISWHERK"/>
<dbReference type="EMBL" id="DS985227">
    <property type="protein sequence ID" value="EEY22864.1"/>
    <property type="molecule type" value="Genomic_DNA"/>
</dbReference>
<dbReference type="AlphaFoldDB" id="C9SVP9"/>
<dbReference type="Proteomes" id="UP000008698">
    <property type="component" value="Unassembled WGS sequence"/>
</dbReference>
<dbReference type="SUPFAM" id="SSF52540">
    <property type="entry name" value="P-loop containing nucleoside triphosphate hydrolases"/>
    <property type="match status" value="1"/>
</dbReference>
<keyword evidence="2" id="KW-0547">Nucleotide-binding</keyword>
<dbReference type="GO" id="GO:0006508">
    <property type="term" value="P:proteolysis"/>
    <property type="evidence" value="ECO:0007669"/>
    <property type="project" value="UniProtKB-KW"/>
</dbReference>
<dbReference type="InterPro" id="IPR057495">
    <property type="entry name" value="AAA_lid_BCS1"/>
</dbReference>
<dbReference type="InterPro" id="IPR003593">
    <property type="entry name" value="AAA+_ATPase"/>
</dbReference>
<dbReference type="KEGG" id="val:VDBG_08974"/>
<dbReference type="GO" id="GO:0016887">
    <property type="term" value="F:ATP hydrolysis activity"/>
    <property type="evidence" value="ECO:0007669"/>
    <property type="project" value="InterPro"/>
</dbReference>
<dbReference type="STRING" id="526221.C9SVP9"/>
<comment type="similarity">
    <text evidence="1">Belongs to the AAA ATPase family. BCS1 subfamily.</text>
</comment>
<evidence type="ECO:0000256" key="2">
    <source>
        <dbReference type="ARBA" id="ARBA00022741"/>
    </source>
</evidence>
<dbReference type="GO" id="GO:0005524">
    <property type="term" value="F:ATP binding"/>
    <property type="evidence" value="ECO:0007669"/>
    <property type="project" value="UniProtKB-KW"/>
</dbReference>
<feature type="chain" id="PRO_5003002466" evidence="4">
    <location>
        <begin position="17"/>
        <end position="372"/>
    </location>
</feature>
<name>C9SVP9_VERA1</name>